<gene>
    <name evidence="2" type="ORF">EZS27_036918</name>
</gene>
<dbReference type="EMBL" id="SNRY01006665">
    <property type="protein sequence ID" value="KAA6312090.1"/>
    <property type="molecule type" value="Genomic_DNA"/>
</dbReference>
<keyword evidence="1" id="KW-0472">Membrane</keyword>
<reference evidence="2" key="1">
    <citation type="submission" date="2019-03" db="EMBL/GenBank/DDBJ databases">
        <title>Single cell metagenomics reveals metabolic interactions within the superorganism composed of flagellate Streblomastix strix and complex community of Bacteroidetes bacteria on its surface.</title>
        <authorList>
            <person name="Treitli S.C."/>
            <person name="Kolisko M."/>
            <person name="Husnik F."/>
            <person name="Keeling P."/>
            <person name="Hampl V."/>
        </authorList>
    </citation>
    <scope>NUCLEOTIDE SEQUENCE</scope>
    <source>
        <strain evidence="2">STM</strain>
    </source>
</reference>
<feature type="transmembrane region" description="Helical" evidence="1">
    <location>
        <begin position="33"/>
        <end position="52"/>
    </location>
</feature>
<protein>
    <recommendedName>
        <fullName evidence="3">DUF3989 domain-containing protein</fullName>
    </recommendedName>
</protein>
<dbReference type="Pfam" id="PF13150">
    <property type="entry name" value="TraL_transposon"/>
    <property type="match status" value="1"/>
</dbReference>
<dbReference type="InterPro" id="IPR025050">
    <property type="entry name" value="TraL_transposon"/>
</dbReference>
<organism evidence="2">
    <name type="scientific">termite gut metagenome</name>
    <dbReference type="NCBI Taxonomy" id="433724"/>
    <lineage>
        <taxon>unclassified sequences</taxon>
        <taxon>metagenomes</taxon>
        <taxon>organismal metagenomes</taxon>
    </lineage>
</organism>
<evidence type="ECO:0008006" key="3">
    <source>
        <dbReference type="Google" id="ProtNLM"/>
    </source>
</evidence>
<evidence type="ECO:0000313" key="2">
    <source>
        <dbReference type="EMBL" id="KAA6312090.1"/>
    </source>
</evidence>
<accession>A0A5J4PT52</accession>
<keyword evidence="1" id="KW-0812">Transmembrane</keyword>
<evidence type="ECO:0000256" key="1">
    <source>
        <dbReference type="SAM" id="Phobius"/>
    </source>
</evidence>
<dbReference type="AlphaFoldDB" id="A0A5J4PT52"/>
<proteinExistence type="predicted"/>
<sequence length="98" mass="11123">MKEFIGELFYCIGQEISYRLRLICGKPSPMKRFIFVLGCCTMLGIVSIYMTVHSIHSIGKSDTGKELIETGQMKPLRIAPANDSMNDSINLLKQKMYE</sequence>
<name>A0A5J4PT52_9ZZZZ</name>
<comment type="caution">
    <text evidence="2">The sequence shown here is derived from an EMBL/GenBank/DDBJ whole genome shotgun (WGS) entry which is preliminary data.</text>
</comment>
<keyword evidence="1" id="KW-1133">Transmembrane helix</keyword>